<dbReference type="Pfam" id="PF09243">
    <property type="entry name" value="Rsm22"/>
    <property type="match status" value="1"/>
</dbReference>
<dbReference type="InterPro" id="IPR029063">
    <property type="entry name" value="SAM-dependent_MTases_sf"/>
</dbReference>
<keyword evidence="6" id="KW-1185">Reference proteome</keyword>
<keyword evidence="5" id="KW-0808">Transferase</keyword>
<keyword evidence="3" id="KW-0408">Iron</keyword>
<dbReference type="AlphaFoldDB" id="A0A4R2INE3"/>
<proteinExistence type="predicted"/>
<dbReference type="PANTHER" id="PTHR13184:SF5">
    <property type="entry name" value="METHYLTRANSFERASE-LIKE PROTEIN 17, MITOCHONDRIAL"/>
    <property type="match status" value="1"/>
</dbReference>
<evidence type="ECO:0000256" key="3">
    <source>
        <dbReference type="ARBA" id="ARBA00023004"/>
    </source>
</evidence>
<dbReference type="RefSeq" id="WP_132126453.1">
    <property type="nucleotide sequence ID" value="NZ_SLWS01000025.1"/>
</dbReference>
<dbReference type="EMBL" id="SLWS01000025">
    <property type="protein sequence ID" value="TCO44205.1"/>
    <property type="molecule type" value="Genomic_DNA"/>
</dbReference>
<evidence type="ECO:0000313" key="5">
    <source>
        <dbReference type="EMBL" id="TCO44205.1"/>
    </source>
</evidence>
<keyword evidence="5" id="KW-0689">Ribosomal protein</keyword>
<dbReference type="GO" id="GO:0006412">
    <property type="term" value="P:translation"/>
    <property type="evidence" value="ECO:0007669"/>
    <property type="project" value="InterPro"/>
</dbReference>
<keyword evidence="5" id="KW-0687">Ribonucleoprotein</keyword>
<gene>
    <name evidence="5" type="ORF">EV192_12528</name>
</gene>
<keyword evidence="2" id="KW-0809">Transit peptide</keyword>
<dbReference type="GO" id="GO:0015935">
    <property type="term" value="C:small ribosomal subunit"/>
    <property type="evidence" value="ECO:0007669"/>
    <property type="project" value="TreeGrafter"/>
</dbReference>
<keyword evidence="1" id="KW-0479">Metal-binding</keyword>
<evidence type="ECO:0000313" key="6">
    <source>
        <dbReference type="Proteomes" id="UP000295680"/>
    </source>
</evidence>
<dbReference type="OrthoDB" id="9799639at2"/>
<keyword evidence="5" id="KW-0489">Methyltransferase</keyword>
<dbReference type="InterPro" id="IPR052571">
    <property type="entry name" value="Mt_RNA_Methyltransferase"/>
</dbReference>
<protein>
    <submittedName>
        <fullName evidence="5">Ribosomal protein RSM22 (Predicted rRNA methylase)</fullName>
    </submittedName>
</protein>
<dbReference type="GO" id="GO:0051536">
    <property type="term" value="F:iron-sulfur cluster binding"/>
    <property type="evidence" value="ECO:0007669"/>
    <property type="project" value="UniProtKB-KW"/>
</dbReference>
<organism evidence="5 6">
    <name type="scientific">Actinocrispum wychmicini</name>
    <dbReference type="NCBI Taxonomy" id="1213861"/>
    <lineage>
        <taxon>Bacteria</taxon>
        <taxon>Bacillati</taxon>
        <taxon>Actinomycetota</taxon>
        <taxon>Actinomycetes</taxon>
        <taxon>Pseudonocardiales</taxon>
        <taxon>Pseudonocardiaceae</taxon>
        <taxon>Actinocrispum</taxon>
    </lineage>
</organism>
<dbReference type="GO" id="GO:0008168">
    <property type="term" value="F:methyltransferase activity"/>
    <property type="evidence" value="ECO:0007669"/>
    <property type="project" value="UniProtKB-KW"/>
</dbReference>
<keyword evidence="4" id="KW-0411">Iron-sulfur</keyword>
<comment type="caution">
    <text evidence="5">The sequence shown here is derived from an EMBL/GenBank/DDBJ whole genome shotgun (WGS) entry which is preliminary data.</text>
</comment>
<dbReference type="InterPro" id="IPR015324">
    <property type="entry name" value="Ribosomal_Rsm22-like"/>
</dbReference>
<dbReference type="Gene3D" id="3.40.50.150">
    <property type="entry name" value="Vaccinia Virus protein VP39"/>
    <property type="match status" value="1"/>
</dbReference>
<dbReference type="GO" id="GO:0032259">
    <property type="term" value="P:methylation"/>
    <property type="evidence" value="ECO:0007669"/>
    <property type="project" value="UniProtKB-KW"/>
</dbReference>
<dbReference type="GO" id="GO:0003735">
    <property type="term" value="F:structural constituent of ribosome"/>
    <property type="evidence" value="ECO:0007669"/>
    <property type="project" value="TreeGrafter"/>
</dbReference>
<dbReference type="Proteomes" id="UP000295680">
    <property type="component" value="Unassembled WGS sequence"/>
</dbReference>
<reference evidence="5 6" key="1">
    <citation type="submission" date="2019-03" db="EMBL/GenBank/DDBJ databases">
        <title>Genomic Encyclopedia of Type Strains, Phase IV (KMG-IV): sequencing the most valuable type-strain genomes for metagenomic binning, comparative biology and taxonomic classification.</title>
        <authorList>
            <person name="Goeker M."/>
        </authorList>
    </citation>
    <scope>NUCLEOTIDE SEQUENCE [LARGE SCALE GENOMIC DNA]</scope>
    <source>
        <strain evidence="5 6">DSM 45934</strain>
    </source>
</reference>
<dbReference type="PANTHER" id="PTHR13184">
    <property type="entry name" value="37S RIBOSOMAL PROTEIN S22"/>
    <property type="match status" value="1"/>
</dbReference>
<sequence length="329" mass="35689">MVALPHALQSALDTALRRYPPAHLAQAVQQLTSRYRSGEAANEPIMASDLQVAAYAGYRMPATYAAVHAALTQVAEVATGFEPATLVDVGGGTGSALWAAQAIWPSLAEATVVEQVPRVLALGQRLASAADTSVIQQATWRQGVIDPGEPAPDADLITLSYVLGELRPEARDEAVRWLASEAGMVVIVEPGTPAGYERIVQARDVLLDKGLSIVAPCPHGNECPVPRGKDWCHFAARLPRLGFHQLIKEGTLNFEDEKFAYVAASTTEWPRVDNRIVRHPQKRKGLVSIRLCTQDGRLADEIVTKRHGDRYRGARDVGWGDGWPVTEPE</sequence>
<evidence type="ECO:0000256" key="4">
    <source>
        <dbReference type="ARBA" id="ARBA00023014"/>
    </source>
</evidence>
<dbReference type="SUPFAM" id="SSF53335">
    <property type="entry name" value="S-adenosyl-L-methionine-dependent methyltransferases"/>
    <property type="match status" value="1"/>
</dbReference>
<dbReference type="GO" id="GO:0046872">
    <property type="term" value="F:metal ion binding"/>
    <property type="evidence" value="ECO:0007669"/>
    <property type="project" value="UniProtKB-KW"/>
</dbReference>
<name>A0A4R2INE3_9PSEU</name>
<accession>A0A4R2INE3</accession>
<evidence type="ECO:0000256" key="2">
    <source>
        <dbReference type="ARBA" id="ARBA00022946"/>
    </source>
</evidence>
<evidence type="ECO:0000256" key="1">
    <source>
        <dbReference type="ARBA" id="ARBA00022723"/>
    </source>
</evidence>